<evidence type="ECO:0000313" key="2">
    <source>
        <dbReference type="EMBL" id="KAE8379177.1"/>
    </source>
</evidence>
<dbReference type="InterPro" id="IPR021331">
    <property type="entry name" value="Hva1_TUDOR"/>
</dbReference>
<name>A0A5N7BBZ0_9EURO</name>
<accession>A0A5N7BBZ0</accession>
<dbReference type="AlphaFoldDB" id="A0A5N7BBZ0"/>
<sequence length="77" mass="8518">MSTLFSRILSKETTLIEGPDLRIPVNIGTIQSVLTEARNQASRNVNASEENPRYQIANLNTGRTTSVYERNILGPAD</sequence>
<protein>
    <recommendedName>
        <fullName evidence="1">Hypervirulence associated protein TUDOR domain-containing protein</fullName>
    </recommendedName>
</protein>
<dbReference type="Proteomes" id="UP000326198">
    <property type="component" value="Unassembled WGS sequence"/>
</dbReference>
<gene>
    <name evidence="2" type="ORF">BDV26DRAFT_291492</name>
</gene>
<feature type="domain" description="Hypervirulence associated protein TUDOR" evidence="1">
    <location>
        <begin position="28"/>
        <end position="72"/>
    </location>
</feature>
<dbReference type="OrthoDB" id="10052172at2759"/>
<reference evidence="2 3" key="1">
    <citation type="submission" date="2019-04" db="EMBL/GenBank/DDBJ databases">
        <title>Friends and foes A comparative genomics studyof 23 Aspergillus species from section Flavi.</title>
        <authorList>
            <consortium name="DOE Joint Genome Institute"/>
            <person name="Kjaerbolling I."/>
            <person name="Vesth T."/>
            <person name="Frisvad J.C."/>
            <person name="Nybo J.L."/>
            <person name="Theobald S."/>
            <person name="Kildgaard S."/>
            <person name="Isbrandt T."/>
            <person name="Kuo A."/>
            <person name="Sato A."/>
            <person name="Lyhne E.K."/>
            <person name="Kogle M.E."/>
            <person name="Wiebenga A."/>
            <person name="Kun R.S."/>
            <person name="Lubbers R.J."/>
            <person name="Makela M.R."/>
            <person name="Barry K."/>
            <person name="Chovatia M."/>
            <person name="Clum A."/>
            <person name="Daum C."/>
            <person name="Haridas S."/>
            <person name="He G."/>
            <person name="LaButti K."/>
            <person name="Lipzen A."/>
            <person name="Mondo S."/>
            <person name="Riley R."/>
            <person name="Salamov A."/>
            <person name="Simmons B.A."/>
            <person name="Magnuson J.K."/>
            <person name="Henrissat B."/>
            <person name="Mortensen U.H."/>
            <person name="Larsen T.O."/>
            <person name="Devries R.P."/>
            <person name="Grigoriev I.V."/>
            <person name="Machida M."/>
            <person name="Baker S.E."/>
            <person name="Andersen M.R."/>
        </authorList>
    </citation>
    <scope>NUCLEOTIDE SEQUENCE [LARGE SCALE GENOMIC DNA]</scope>
    <source>
        <strain evidence="2 3">IBT 29228</strain>
    </source>
</reference>
<evidence type="ECO:0000259" key="1">
    <source>
        <dbReference type="Pfam" id="PF11160"/>
    </source>
</evidence>
<proteinExistence type="predicted"/>
<evidence type="ECO:0000313" key="3">
    <source>
        <dbReference type="Proteomes" id="UP000326198"/>
    </source>
</evidence>
<organism evidence="2 3">
    <name type="scientific">Aspergillus bertholletiae</name>
    <dbReference type="NCBI Taxonomy" id="1226010"/>
    <lineage>
        <taxon>Eukaryota</taxon>
        <taxon>Fungi</taxon>
        <taxon>Dikarya</taxon>
        <taxon>Ascomycota</taxon>
        <taxon>Pezizomycotina</taxon>
        <taxon>Eurotiomycetes</taxon>
        <taxon>Eurotiomycetidae</taxon>
        <taxon>Eurotiales</taxon>
        <taxon>Aspergillaceae</taxon>
        <taxon>Aspergillus</taxon>
        <taxon>Aspergillus subgen. Circumdati</taxon>
    </lineage>
</organism>
<dbReference type="EMBL" id="ML736197">
    <property type="protein sequence ID" value="KAE8379177.1"/>
    <property type="molecule type" value="Genomic_DNA"/>
</dbReference>
<keyword evidence="3" id="KW-1185">Reference proteome</keyword>
<dbReference type="Pfam" id="PF11160">
    <property type="entry name" value="Hva1_TUDOR"/>
    <property type="match status" value="1"/>
</dbReference>